<dbReference type="SUPFAM" id="SSF82657">
    <property type="entry name" value="BolA-like"/>
    <property type="match status" value="1"/>
</dbReference>
<dbReference type="Gene3D" id="3.30.300.90">
    <property type="entry name" value="BolA-like"/>
    <property type="match status" value="1"/>
</dbReference>
<dbReference type="PIRSF" id="PIRSF003113">
    <property type="entry name" value="BolA"/>
    <property type="match status" value="1"/>
</dbReference>
<dbReference type="PANTHER" id="PTHR46229">
    <property type="entry name" value="BOLA TRANSCRIPTION REGULATOR"/>
    <property type="match status" value="1"/>
</dbReference>
<organism evidence="3 4">
    <name type="scientific">Saliniradius amylolyticus</name>
    <dbReference type="NCBI Taxonomy" id="2183582"/>
    <lineage>
        <taxon>Bacteria</taxon>
        <taxon>Pseudomonadati</taxon>
        <taxon>Pseudomonadota</taxon>
        <taxon>Gammaproteobacteria</taxon>
        <taxon>Alteromonadales</taxon>
        <taxon>Alteromonadaceae</taxon>
        <taxon>Saliniradius</taxon>
    </lineage>
</organism>
<dbReference type="InterPro" id="IPR036065">
    <property type="entry name" value="BolA-like_sf"/>
</dbReference>
<dbReference type="InterPro" id="IPR050961">
    <property type="entry name" value="BolA/IbaG_stress_morph_reg"/>
</dbReference>
<dbReference type="Proteomes" id="UP000245728">
    <property type="component" value="Chromosome"/>
</dbReference>
<keyword evidence="4" id="KW-1185">Reference proteome</keyword>
<dbReference type="KEGG" id="salh:HMF8227_02501"/>
<reference evidence="3 4" key="1">
    <citation type="submission" date="2018-05" db="EMBL/GenBank/DDBJ databases">
        <title>Salinimonas sp. HMF8227 Genome sequencing and assembly.</title>
        <authorList>
            <person name="Kang H."/>
            <person name="Kang J."/>
            <person name="Cha I."/>
            <person name="Kim H."/>
            <person name="Joh K."/>
        </authorList>
    </citation>
    <scope>NUCLEOTIDE SEQUENCE [LARGE SCALE GENOMIC DNA]</scope>
    <source>
        <strain evidence="3 4">HMF8227</strain>
    </source>
</reference>
<name>A0A2S2E5P3_9ALTE</name>
<dbReference type="Pfam" id="PF01722">
    <property type="entry name" value="BolA"/>
    <property type="match status" value="1"/>
</dbReference>
<protein>
    <submittedName>
        <fullName evidence="3">Acid stress protein IbaG</fullName>
    </submittedName>
</protein>
<evidence type="ECO:0000313" key="4">
    <source>
        <dbReference type="Proteomes" id="UP000245728"/>
    </source>
</evidence>
<sequence length="84" mass="9341">MHDQIKALLNEALTLDEVHVSGEGATFQVIAVGNVFDGVSRVKKQQLVYKPLSALIADGSIHALTIKAFTPEQWQRERKLLMPE</sequence>
<dbReference type="InterPro" id="IPR002634">
    <property type="entry name" value="BolA"/>
</dbReference>
<evidence type="ECO:0000256" key="2">
    <source>
        <dbReference type="RuleBase" id="RU003860"/>
    </source>
</evidence>
<dbReference type="AlphaFoldDB" id="A0A2S2E5P3"/>
<accession>A0A2S2E5P3</accession>
<comment type="similarity">
    <text evidence="1 2">Belongs to the BolA/IbaG family.</text>
</comment>
<proteinExistence type="inferred from homology"/>
<gene>
    <name evidence="3" type="ORF">HMF8227_02501</name>
</gene>
<dbReference type="RefSeq" id="WP_109340480.1">
    <property type="nucleotide sequence ID" value="NZ_CP029347.1"/>
</dbReference>
<evidence type="ECO:0000313" key="3">
    <source>
        <dbReference type="EMBL" id="AWL12953.1"/>
    </source>
</evidence>
<dbReference type="OrthoDB" id="9812890at2"/>
<evidence type="ECO:0000256" key="1">
    <source>
        <dbReference type="ARBA" id="ARBA00005578"/>
    </source>
</evidence>
<dbReference type="PANTHER" id="PTHR46229:SF4">
    <property type="entry name" value="ACID STRESS PROTEIN IBAG"/>
    <property type="match status" value="1"/>
</dbReference>
<dbReference type="EMBL" id="CP029347">
    <property type="protein sequence ID" value="AWL12953.1"/>
    <property type="molecule type" value="Genomic_DNA"/>
</dbReference>